<sequence length="191" mass="21691">METDKQCGLKYQESVRYPRLPRNQSRPFSPIINLLAFEKKPGKVGSYRQEELTYVQGGEGRVFASPSIGKRNGMSSPIIPGWGEGAEKRKCSRNALGSSLFFVPKKQDHRYAPRDPLGSRNMEQRELVIVVRGTWIDFLVTSQRLSTYQSRATVYLCMARKVQKVKRARAVCWSASLLLTLNGFNTCTPWV</sequence>
<dbReference type="AlphaFoldDB" id="A0A5N5WQA5"/>
<evidence type="ECO:0000313" key="2">
    <source>
        <dbReference type="Proteomes" id="UP000326565"/>
    </source>
</evidence>
<proteinExistence type="predicted"/>
<accession>A0A5N5WQA5</accession>
<keyword evidence="2" id="KW-1185">Reference proteome</keyword>
<name>A0A5N5WQA5_9EURO</name>
<organism evidence="1 2">
    <name type="scientific">Aspergillus leporis</name>
    <dbReference type="NCBI Taxonomy" id="41062"/>
    <lineage>
        <taxon>Eukaryota</taxon>
        <taxon>Fungi</taxon>
        <taxon>Dikarya</taxon>
        <taxon>Ascomycota</taxon>
        <taxon>Pezizomycotina</taxon>
        <taxon>Eurotiomycetes</taxon>
        <taxon>Eurotiomycetidae</taxon>
        <taxon>Eurotiales</taxon>
        <taxon>Aspergillaceae</taxon>
        <taxon>Aspergillus</taxon>
        <taxon>Aspergillus subgen. Circumdati</taxon>
    </lineage>
</organism>
<protein>
    <submittedName>
        <fullName evidence="1">Uncharacterized protein</fullName>
    </submittedName>
</protein>
<dbReference type="EMBL" id="ML732346">
    <property type="protein sequence ID" value="KAB8069324.1"/>
    <property type="molecule type" value="Genomic_DNA"/>
</dbReference>
<evidence type="ECO:0000313" key="1">
    <source>
        <dbReference type="EMBL" id="KAB8069324.1"/>
    </source>
</evidence>
<gene>
    <name evidence="1" type="ORF">BDV29DRAFT_182974</name>
</gene>
<dbReference type="Proteomes" id="UP000326565">
    <property type="component" value="Unassembled WGS sequence"/>
</dbReference>
<reference evidence="1 2" key="1">
    <citation type="submission" date="2019-04" db="EMBL/GenBank/DDBJ databases">
        <title>Friends and foes A comparative genomics study of 23 Aspergillus species from section Flavi.</title>
        <authorList>
            <consortium name="DOE Joint Genome Institute"/>
            <person name="Kjaerbolling I."/>
            <person name="Vesth T."/>
            <person name="Frisvad J.C."/>
            <person name="Nybo J.L."/>
            <person name="Theobald S."/>
            <person name="Kildgaard S."/>
            <person name="Isbrandt T."/>
            <person name="Kuo A."/>
            <person name="Sato A."/>
            <person name="Lyhne E.K."/>
            <person name="Kogle M.E."/>
            <person name="Wiebenga A."/>
            <person name="Kun R.S."/>
            <person name="Lubbers R.J."/>
            <person name="Makela M.R."/>
            <person name="Barry K."/>
            <person name="Chovatia M."/>
            <person name="Clum A."/>
            <person name="Daum C."/>
            <person name="Haridas S."/>
            <person name="He G."/>
            <person name="LaButti K."/>
            <person name="Lipzen A."/>
            <person name="Mondo S."/>
            <person name="Riley R."/>
            <person name="Salamov A."/>
            <person name="Simmons B.A."/>
            <person name="Magnuson J.K."/>
            <person name="Henrissat B."/>
            <person name="Mortensen U.H."/>
            <person name="Larsen T.O."/>
            <person name="Devries R.P."/>
            <person name="Grigoriev I.V."/>
            <person name="Machida M."/>
            <person name="Baker S.E."/>
            <person name="Andersen M.R."/>
        </authorList>
    </citation>
    <scope>NUCLEOTIDE SEQUENCE [LARGE SCALE GENOMIC DNA]</scope>
    <source>
        <strain evidence="1 2">CBS 151.66</strain>
    </source>
</reference>